<organism evidence="4 5">
    <name type="scientific">Desulfomonile tiedjei (strain ATCC 49306 / DSM 6799 / DCB-1)</name>
    <dbReference type="NCBI Taxonomy" id="706587"/>
    <lineage>
        <taxon>Bacteria</taxon>
        <taxon>Pseudomonadati</taxon>
        <taxon>Thermodesulfobacteriota</taxon>
        <taxon>Desulfomonilia</taxon>
        <taxon>Desulfomonilales</taxon>
        <taxon>Desulfomonilaceae</taxon>
        <taxon>Desulfomonile</taxon>
    </lineage>
</organism>
<dbReference type="GO" id="GO:0004854">
    <property type="term" value="F:xanthine dehydrogenase activity"/>
    <property type="evidence" value="ECO:0007669"/>
    <property type="project" value="UniProtKB-EC"/>
</dbReference>
<dbReference type="OrthoDB" id="9775084at2"/>
<dbReference type="GO" id="GO:0005506">
    <property type="term" value="F:iron ion binding"/>
    <property type="evidence" value="ECO:0007669"/>
    <property type="project" value="InterPro"/>
</dbReference>
<dbReference type="Pfam" id="PF20256">
    <property type="entry name" value="MoCoBD_2"/>
    <property type="match status" value="1"/>
</dbReference>
<evidence type="ECO:0000256" key="1">
    <source>
        <dbReference type="ARBA" id="ARBA00022505"/>
    </source>
</evidence>
<dbReference type="EMBL" id="CP003360">
    <property type="protein sequence ID" value="AFM24548.1"/>
    <property type="molecule type" value="Genomic_DNA"/>
</dbReference>
<dbReference type="InterPro" id="IPR008274">
    <property type="entry name" value="AldOxase/xan_DH_MoCoBD1"/>
</dbReference>
<reference evidence="5" key="1">
    <citation type="submission" date="2012-06" db="EMBL/GenBank/DDBJ databases">
        <title>Complete sequence of chromosome of Desulfomonile tiedjei DSM 6799.</title>
        <authorList>
            <person name="Lucas S."/>
            <person name="Copeland A."/>
            <person name="Lapidus A."/>
            <person name="Glavina del Rio T."/>
            <person name="Dalin E."/>
            <person name="Tice H."/>
            <person name="Bruce D."/>
            <person name="Goodwin L."/>
            <person name="Pitluck S."/>
            <person name="Peters L."/>
            <person name="Ovchinnikova G."/>
            <person name="Zeytun A."/>
            <person name="Lu M."/>
            <person name="Kyrpides N."/>
            <person name="Mavromatis K."/>
            <person name="Ivanova N."/>
            <person name="Brettin T."/>
            <person name="Detter J.C."/>
            <person name="Han C."/>
            <person name="Larimer F."/>
            <person name="Land M."/>
            <person name="Hauser L."/>
            <person name="Markowitz V."/>
            <person name="Cheng J.-F."/>
            <person name="Hugenholtz P."/>
            <person name="Woyke T."/>
            <person name="Wu D."/>
            <person name="Spring S."/>
            <person name="Schroeder M."/>
            <person name="Brambilla E."/>
            <person name="Klenk H.-P."/>
            <person name="Eisen J.A."/>
        </authorList>
    </citation>
    <scope>NUCLEOTIDE SEQUENCE [LARGE SCALE GENOMIC DNA]</scope>
    <source>
        <strain evidence="5">ATCC 49306 / DSM 6799 / DCB-1</strain>
    </source>
</reference>
<dbReference type="AlphaFoldDB" id="I4C4Q7"/>
<dbReference type="SUPFAM" id="SSF54665">
    <property type="entry name" value="CO dehydrogenase molybdoprotein N-domain-like"/>
    <property type="match status" value="1"/>
</dbReference>
<keyword evidence="2 4" id="KW-0560">Oxidoreductase</keyword>
<dbReference type="InterPro" id="IPR016208">
    <property type="entry name" value="Ald_Oxase/xanthine_DH-like"/>
</dbReference>
<dbReference type="PANTHER" id="PTHR11908">
    <property type="entry name" value="XANTHINE DEHYDROGENASE"/>
    <property type="match status" value="1"/>
</dbReference>
<dbReference type="SMART" id="SM01008">
    <property type="entry name" value="Ald_Xan_dh_C"/>
    <property type="match status" value="1"/>
</dbReference>
<dbReference type="SUPFAM" id="SSF56003">
    <property type="entry name" value="Molybdenum cofactor-binding domain"/>
    <property type="match status" value="1"/>
</dbReference>
<dbReference type="Pfam" id="PF02738">
    <property type="entry name" value="MoCoBD_1"/>
    <property type="match status" value="1"/>
</dbReference>
<evidence type="ECO:0000259" key="3">
    <source>
        <dbReference type="SMART" id="SM01008"/>
    </source>
</evidence>
<dbReference type="PATRIC" id="fig|706587.4.peg.2115"/>
<dbReference type="Gene3D" id="3.30.365.10">
    <property type="entry name" value="Aldehyde oxidase/xanthine dehydrogenase, molybdopterin binding domain"/>
    <property type="match status" value="4"/>
</dbReference>
<evidence type="ECO:0000256" key="2">
    <source>
        <dbReference type="ARBA" id="ARBA00023002"/>
    </source>
</evidence>
<gene>
    <name evidence="4" type="ordered locus">Desti_1840</name>
</gene>
<dbReference type="STRING" id="706587.Desti_1840"/>
<feature type="domain" description="Aldehyde oxidase/xanthine dehydrogenase a/b hammerhead" evidence="3">
    <location>
        <begin position="21"/>
        <end position="125"/>
    </location>
</feature>
<evidence type="ECO:0000313" key="5">
    <source>
        <dbReference type="Proteomes" id="UP000006055"/>
    </source>
</evidence>
<dbReference type="Gene3D" id="3.90.1170.50">
    <property type="entry name" value="Aldehyde oxidase/xanthine dehydrogenase, a/b hammerhead"/>
    <property type="match status" value="1"/>
</dbReference>
<keyword evidence="5" id="KW-1185">Reference proteome</keyword>
<evidence type="ECO:0000313" key="4">
    <source>
        <dbReference type="EMBL" id="AFM24548.1"/>
    </source>
</evidence>
<keyword evidence="1" id="KW-0500">Molybdenum</keyword>
<accession>I4C4Q7</accession>
<name>I4C4Q7_DESTA</name>
<sequence length="772" mass="83931">MEEFTAVGKRVPKVDAVSKATGRAQYIQDVKLPGMLYGKILYSKYPHARIVKIDTEKAKSLPGVRVVLTGEDIPAIRMGVYKDNPPLKAGKVRSYRDEVAAVAATDPEIAEKAIDLIEVTYEALPAVFDPEEAMRPDAPLVHEDHKTNILKMPWSLHYGDVDAAKSDAAFNVEERFTTTWVTHCCMGTSGAIADFDHANNLTIHTNTQIPSLAQKDFLETLKALGLKNSRVRVIKPYIGGGFGSKLDTYAYEHVAILLAWHARRPVKIMFGREEEFVATSTRQPTIIHISMGCDKEGKLLYRDMSMVLDNGAYTSWGVTTPSVMMMPITSLYRVPNVRYVAKCVYTNNTYSQAMRGYGNPQATFAIESAIDMLAEAAGIDRMEFRRINCNQPGEVTPQGFRITTCGLPECIEAVLEKLQLERPKEPGVGTGVASLIHVGGGARIYKSDGCGTIIKMDDYGNANVFTGASDMGQGADTILAQIVAEQLGIGVDNVNVIHQDTDVCPWDVGAHASRTTFVAGNSALGAAAKIRKRLLELAAQALEAHVDDVVLREGSAFVKGSPAVKVPISKLLRNAHFTPNGEMMMADYFYDPANENMGRDFRGNMSATYSFGTHGVRVRVDEATGKVEILDYVAAHDVGRAINPLLLDGQVYGGVLMGVGYALTEQVILDKGRNMNPDFRDYKILTAKDSIPLTPVVIETIDEAGPYGAKGIGEPGCVPTAPAIANAIYDAVGVRIKDLPITPERVLAAIKKKKGIDSCGIDPLTEKEQPCE</sequence>
<dbReference type="InterPro" id="IPR037165">
    <property type="entry name" value="AldOxase/xan_DH_Mopterin-bd_sf"/>
</dbReference>
<proteinExistence type="predicted"/>
<dbReference type="eggNOG" id="COG1529">
    <property type="taxonomic scope" value="Bacteria"/>
</dbReference>
<dbReference type="EC" id="1.17.1.4" evidence="4"/>
<dbReference type="InterPro" id="IPR000674">
    <property type="entry name" value="Ald_Oxase/Xan_DH_a/b"/>
</dbReference>
<dbReference type="KEGG" id="dti:Desti_1840"/>
<dbReference type="PANTHER" id="PTHR11908:SF132">
    <property type="entry name" value="ALDEHYDE OXIDASE 1-RELATED"/>
    <property type="match status" value="1"/>
</dbReference>
<dbReference type="Proteomes" id="UP000006055">
    <property type="component" value="Chromosome"/>
</dbReference>
<dbReference type="InterPro" id="IPR046867">
    <property type="entry name" value="AldOxase/xan_DH_MoCoBD2"/>
</dbReference>
<protein>
    <submittedName>
        <fullName evidence="4">Aerobic-type carbon monoxide dehydrogenase, large subunit CoxL/CutL-like protein</fullName>
        <ecNumber evidence="4">1.17.1.4</ecNumber>
    </submittedName>
</protein>
<dbReference type="Pfam" id="PF01315">
    <property type="entry name" value="Ald_Xan_dh_C"/>
    <property type="match status" value="1"/>
</dbReference>
<dbReference type="InterPro" id="IPR036856">
    <property type="entry name" value="Ald_Oxase/Xan_DH_a/b_sf"/>
</dbReference>
<dbReference type="HOGENOM" id="CLU_001681_2_1_7"/>